<organism evidence="2 3">
    <name type="scientific">Ectocarpus siliculosus</name>
    <name type="common">Brown alga</name>
    <name type="synonym">Conferva siliculosa</name>
    <dbReference type="NCBI Taxonomy" id="2880"/>
    <lineage>
        <taxon>Eukaryota</taxon>
        <taxon>Sar</taxon>
        <taxon>Stramenopiles</taxon>
        <taxon>Ochrophyta</taxon>
        <taxon>PX clade</taxon>
        <taxon>Phaeophyceae</taxon>
        <taxon>Ectocarpales</taxon>
        <taxon>Ectocarpaceae</taxon>
        <taxon>Ectocarpus</taxon>
    </lineage>
</organism>
<dbReference type="SUPFAM" id="SSF48403">
    <property type="entry name" value="Ankyrin repeat"/>
    <property type="match status" value="1"/>
</dbReference>
<dbReference type="Gene3D" id="1.25.40.20">
    <property type="entry name" value="Ankyrin repeat-containing domain"/>
    <property type="match status" value="1"/>
</dbReference>
<evidence type="ECO:0000313" key="2">
    <source>
        <dbReference type="EMBL" id="CBJ48709.1"/>
    </source>
</evidence>
<evidence type="ECO:0000256" key="1">
    <source>
        <dbReference type="PROSITE-ProRule" id="PRU00023"/>
    </source>
</evidence>
<reference evidence="2 3" key="1">
    <citation type="journal article" date="2010" name="Nature">
        <title>The Ectocarpus genome and the independent evolution of multicellularity in brown algae.</title>
        <authorList>
            <person name="Cock J.M."/>
            <person name="Sterck L."/>
            <person name="Rouze P."/>
            <person name="Scornet D."/>
            <person name="Allen A.E."/>
            <person name="Amoutzias G."/>
            <person name="Anthouard V."/>
            <person name="Artiguenave F."/>
            <person name="Aury J.M."/>
            <person name="Badger J.H."/>
            <person name="Beszteri B."/>
            <person name="Billiau K."/>
            <person name="Bonnet E."/>
            <person name="Bothwell J.H."/>
            <person name="Bowler C."/>
            <person name="Boyen C."/>
            <person name="Brownlee C."/>
            <person name="Carrano C.J."/>
            <person name="Charrier B."/>
            <person name="Cho G.Y."/>
            <person name="Coelho S.M."/>
            <person name="Collen J."/>
            <person name="Corre E."/>
            <person name="Da Silva C."/>
            <person name="Delage L."/>
            <person name="Delaroque N."/>
            <person name="Dittami S.M."/>
            <person name="Doulbeau S."/>
            <person name="Elias M."/>
            <person name="Farnham G."/>
            <person name="Gachon C.M."/>
            <person name="Gschloessl B."/>
            <person name="Heesch S."/>
            <person name="Jabbari K."/>
            <person name="Jubin C."/>
            <person name="Kawai H."/>
            <person name="Kimura K."/>
            <person name="Kloareg B."/>
            <person name="Kupper F.C."/>
            <person name="Lang D."/>
            <person name="Le Bail A."/>
            <person name="Leblanc C."/>
            <person name="Lerouge P."/>
            <person name="Lohr M."/>
            <person name="Lopez P.J."/>
            <person name="Martens C."/>
            <person name="Maumus F."/>
            <person name="Michel G."/>
            <person name="Miranda-Saavedra D."/>
            <person name="Morales J."/>
            <person name="Moreau H."/>
            <person name="Motomura T."/>
            <person name="Nagasato C."/>
            <person name="Napoli C.A."/>
            <person name="Nelson D.R."/>
            <person name="Nyvall-Collen P."/>
            <person name="Peters A.F."/>
            <person name="Pommier C."/>
            <person name="Potin P."/>
            <person name="Poulain J."/>
            <person name="Quesneville H."/>
            <person name="Read B."/>
            <person name="Rensing S.A."/>
            <person name="Ritter A."/>
            <person name="Rousvoal S."/>
            <person name="Samanta M."/>
            <person name="Samson G."/>
            <person name="Schroeder D.C."/>
            <person name="Segurens B."/>
            <person name="Strittmatter M."/>
            <person name="Tonon T."/>
            <person name="Tregear J.W."/>
            <person name="Valentin K."/>
            <person name="von Dassow P."/>
            <person name="Yamagishi T."/>
            <person name="Van de Peer Y."/>
            <person name="Wincker P."/>
        </authorList>
    </citation>
    <scope>NUCLEOTIDE SEQUENCE [LARGE SCALE GENOMIC DNA]</scope>
    <source>
        <strain evidence="3">Ec32 / CCAP1310/4</strain>
    </source>
</reference>
<feature type="repeat" description="ANK" evidence="1">
    <location>
        <begin position="47"/>
        <end position="79"/>
    </location>
</feature>
<keyword evidence="3" id="KW-1185">Reference proteome</keyword>
<dbReference type="OrthoDB" id="188462at2759"/>
<feature type="repeat" description="ANK" evidence="1">
    <location>
        <begin position="146"/>
        <end position="178"/>
    </location>
</feature>
<dbReference type="InParanoid" id="D7G1Y3"/>
<feature type="repeat" description="ANK" evidence="1">
    <location>
        <begin position="113"/>
        <end position="145"/>
    </location>
</feature>
<dbReference type="Proteomes" id="UP000002630">
    <property type="component" value="Linkage Group LG18"/>
</dbReference>
<dbReference type="EMBL" id="FN649743">
    <property type="protein sequence ID" value="CBJ48709.1"/>
    <property type="molecule type" value="Genomic_DNA"/>
</dbReference>
<feature type="repeat" description="ANK" evidence="1">
    <location>
        <begin position="80"/>
        <end position="112"/>
    </location>
</feature>
<dbReference type="AlphaFoldDB" id="D7G1Y3"/>
<name>D7G1Y3_ECTSI</name>
<keyword evidence="1" id="KW-0040">ANK repeat</keyword>
<dbReference type="InterPro" id="IPR051616">
    <property type="entry name" value="Cul2-RING_E3_ligase_SR"/>
</dbReference>
<evidence type="ECO:0000313" key="3">
    <source>
        <dbReference type="Proteomes" id="UP000002630"/>
    </source>
</evidence>
<protein>
    <submittedName>
        <fullName evidence="2">EsV-1-199</fullName>
    </submittedName>
</protein>
<dbReference type="SMART" id="SM00248">
    <property type="entry name" value="ANK"/>
    <property type="match status" value="7"/>
</dbReference>
<dbReference type="PANTHER" id="PTHR46224:SF64">
    <property type="entry name" value="IQ MOTIF AND ANKYRIN REPEAT DOMAIN-CONTAINING PROTEIN 1"/>
    <property type="match status" value="1"/>
</dbReference>
<dbReference type="InterPro" id="IPR036770">
    <property type="entry name" value="Ankyrin_rpt-contain_sf"/>
</dbReference>
<accession>D7G1Y3</accession>
<dbReference type="PRINTS" id="PR01415">
    <property type="entry name" value="ANKYRIN"/>
</dbReference>
<proteinExistence type="predicted"/>
<dbReference type="Pfam" id="PF12796">
    <property type="entry name" value="Ank_2"/>
    <property type="match status" value="2"/>
</dbReference>
<dbReference type="PANTHER" id="PTHR46224">
    <property type="entry name" value="ANKYRIN REPEAT FAMILY PROTEIN"/>
    <property type="match status" value="1"/>
</dbReference>
<sequence>MPSVAPPKQSPRGNRNELHDAADNDLIAEVLALLRGGSVDIDQGDPHGWTPLMFATAQGHSRTVRVLLDVGADASMVGENGATALIIAAQRGHLEAAKMLAEAGAYLEAVTRKGFTPLHLAAYEGYPDVMRALIAAGAEVDSRMPNGTTPLYTAALRGKVESTRELLRANADPLLARTTPAGNFPPLAAAAERGRVGAVRELIRQLGIEKFGAAGGLEALRLAAKEGPPLLGSIDIGIIKLCFPRIVRLLVDSGADTESAVRYTYRDGLVGFSDTPLCRTIRILRDVETEGKDDKEEQLGRLEAVRRLLLRVEAVHATSWVWPSSAAGSVAQDAAEVKAGAETEPTRLTSTLQILRRRATRRGVLLRALSRYSSSETDVACEPSRGIFS</sequence>
<gene>
    <name evidence="2" type="ORF">Esi_0046_0097</name>
</gene>
<dbReference type="InterPro" id="IPR002110">
    <property type="entry name" value="Ankyrin_rpt"/>
</dbReference>
<dbReference type="PROSITE" id="PS50297">
    <property type="entry name" value="ANK_REP_REGION"/>
    <property type="match status" value="4"/>
</dbReference>
<dbReference type="PROSITE" id="PS50088">
    <property type="entry name" value="ANK_REPEAT"/>
    <property type="match status" value="4"/>
</dbReference>
<dbReference type="EMBL" id="FN648663">
    <property type="protein sequence ID" value="CBJ48709.1"/>
    <property type="molecule type" value="Genomic_DNA"/>
</dbReference>
<dbReference type="eggNOG" id="KOG0504">
    <property type="taxonomic scope" value="Eukaryota"/>
</dbReference>
<dbReference type="STRING" id="2880.D7G1Y3"/>